<dbReference type="EMBL" id="OX597823">
    <property type="protein sequence ID" value="CAI9728738.1"/>
    <property type="molecule type" value="Genomic_DNA"/>
</dbReference>
<gene>
    <name evidence="1" type="ORF">OCTVUL_1B000145</name>
</gene>
<proteinExistence type="predicted"/>
<evidence type="ECO:0000313" key="1">
    <source>
        <dbReference type="EMBL" id="CAI9728738.1"/>
    </source>
</evidence>
<reference evidence="1" key="1">
    <citation type="submission" date="2023-08" db="EMBL/GenBank/DDBJ databases">
        <authorList>
            <person name="Alioto T."/>
            <person name="Alioto T."/>
            <person name="Gomez Garrido J."/>
        </authorList>
    </citation>
    <scope>NUCLEOTIDE SEQUENCE</scope>
</reference>
<dbReference type="AlphaFoldDB" id="A0AA36FBE9"/>
<organism evidence="1 2">
    <name type="scientific">Octopus vulgaris</name>
    <name type="common">Common octopus</name>
    <dbReference type="NCBI Taxonomy" id="6645"/>
    <lineage>
        <taxon>Eukaryota</taxon>
        <taxon>Metazoa</taxon>
        <taxon>Spiralia</taxon>
        <taxon>Lophotrochozoa</taxon>
        <taxon>Mollusca</taxon>
        <taxon>Cephalopoda</taxon>
        <taxon>Coleoidea</taxon>
        <taxon>Octopodiformes</taxon>
        <taxon>Octopoda</taxon>
        <taxon>Incirrata</taxon>
        <taxon>Octopodidae</taxon>
        <taxon>Octopus</taxon>
    </lineage>
</organism>
<name>A0AA36FBE9_OCTVU</name>
<protein>
    <submittedName>
        <fullName evidence="1">Uncharacterized protein</fullName>
    </submittedName>
</protein>
<evidence type="ECO:0000313" key="2">
    <source>
        <dbReference type="Proteomes" id="UP001162480"/>
    </source>
</evidence>
<dbReference type="Proteomes" id="UP001162480">
    <property type="component" value="Chromosome 10"/>
</dbReference>
<sequence length="153" mass="17418">MAGGYISQNVLLTTNKMRTNICQIIATHSPSTISMKLPDTLEWSGSIKYYTQKTGNVSWKSGTLDLKNTNNVWCCNVMLSTNKVYPAITFKLIRSNIKRLIFKKRLLLEFADGLLVHFNPDDHLIPKISDFFEEYNKNSNAGKKERALQEGLD</sequence>
<keyword evidence="2" id="KW-1185">Reference proteome</keyword>
<accession>A0AA36FBE9</accession>